<dbReference type="SUPFAM" id="SSF47729">
    <property type="entry name" value="IHF-like DNA-binding proteins"/>
    <property type="match status" value="1"/>
</dbReference>
<comment type="similarity">
    <text evidence="9">Belongs to the bacterial histone-like protein family.</text>
</comment>
<keyword evidence="5" id="KW-0426">Late protein</keyword>
<keyword evidence="10" id="KW-0238">DNA-binding</keyword>
<dbReference type="CDD" id="cd00591">
    <property type="entry name" value="HU_IHF"/>
    <property type="match status" value="1"/>
</dbReference>
<dbReference type="InterPro" id="IPR000119">
    <property type="entry name" value="Hist_DNA-bd"/>
</dbReference>
<evidence type="ECO:0000313" key="10">
    <source>
        <dbReference type="EMBL" id="RAO95094.1"/>
    </source>
</evidence>
<comment type="function">
    <text evidence="8">DNA-binding protein that plays a critical role in nucleoid compaction, genome replication and DNA replication and transcription. Binds to both ssDNA and dsDNA with a binding site covering about 15 nucleotides. Displays DNA-supercoiling activity only when associated with the viral DNA topoisomerase 2.</text>
</comment>
<evidence type="ECO:0000256" key="9">
    <source>
        <dbReference type="RuleBase" id="RU003939"/>
    </source>
</evidence>
<evidence type="ECO:0000313" key="11">
    <source>
        <dbReference type="Proteomes" id="UP000249762"/>
    </source>
</evidence>
<dbReference type="AlphaFoldDB" id="A0A328PL28"/>
<dbReference type="GO" id="GO:0005829">
    <property type="term" value="C:cytosol"/>
    <property type="evidence" value="ECO:0007669"/>
    <property type="project" value="TreeGrafter"/>
</dbReference>
<dbReference type="Pfam" id="PF00216">
    <property type="entry name" value="Bac_DNA_binding"/>
    <property type="match status" value="1"/>
</dbReference>
<evidence type="ECO:0000256" key="3">
    <source>
        <dbReference type="ARBA" id="ARBA00016145"/>
    </source>
</evidence>
<proteinExistence type="inferred from homology"/>
<reference evidence="11" key="1">
    <citation type="submission" date="2018-06" db="EMBL/GenBank/DDBJ databases">
        <authorList>
            <person name="Martinez Ocampo F."/>
            <person name="Quiroz Castaneda R.E."/>
            <person name="Rojas Lopez X."/>
        </authorList>
    </citation>
    <scope>NUCLEOTIDE SEQUENCE [LARGE SCALE GENOMIC DNA]</scope>
    <source>
        <strain evidence="11">INIFAP02</strain>
    </source>
</reference>
<evidence type="ECO:0000256" key="5">
    <source>
        <dbReference type="ARBA" id="ARBA00022921"/>
    </source>
</evidence>
<evidence type="ECO:0000256" key="6">
    <source>
        <dbReference type="ARBA" id="ARBA00033120"/>
    </source>
</evidence>
<keyword evidence="11" id="KW-1185">Reference proteome</keyword>
<evidence type="ECO:0000256" key="8">
    <source>
        <dbReference type="ARBA" id="ARBA00046140"/>
    </source>
</evidence>
<keyword evidence="4" id="KW-0235">DNA replication</keyword>
<evidence type="ECO:0000256" key="1">
    <source>
        <dbReference type="ARBA" id="ARBA00004328"/>
    </source>
</evidence>
<comment type="subunit">
    <text evidence="2">Homodimer.</text>
</comment>
<evidence type="ECO:0000256" key="2">
    <source>
        <dbReference type="ARBA" id="ARBA00011738"/>
    </source>
</evidence>
<protein>
    <recommendedName>
        <fullName evidence="3">Viral histone-like protein</fullName>
    </recommendedName>
    <alternativeName>
        <fullName evidence="7">DNA-binding protein pA104R</fullName>
    </alternativeName>
    <alternativeName>
        <fullName evidence="6">pA104R</fullName>
    </alternativeName>
</protein>
<comment type="caution">
    <text evidence="10">The sequence shown here is derived from an EMBL/GenBank/DDBJ whole genome shotgun (WGS) entry which is preliminary data.</text>
</comment>
<dbReference type="PANTHER" id="PTHR33175:SF13">
    <property type="entry name" value="HISTONE-LIKE PROTEIN"/>
    <property type="match status" value="1"/>
</dbReference>
<dbReference type="Proteomes" id="UP000249762">
    <property type="component" value="Unassembled WGS sequence"/>
</dbReference>
<evidence type="ECO:0000256" key="4">
    <source>
        <dbReference type="ARBA" id="ARBA00022705"/>
    </source>
</evidence>
<dbReference type="PANTHER" id="PTHR33175">
    <property type="entry name" value="DNA-BINDING PROTEIN HU"/>
    <property type="match status" value="1"/>
</dbReference>
<dbReference type="RefSeq" id="WP_110555222.1">
    <property type="nucleotide sequence ID" value="NZ_QKVO01000004.1"/>
</dbReference>
<dbReference type="GO" id="GO:0003677">
    <property type="term" value="F:DNA binding"/>
    <property type="evidence" value="ECO:0007669"/>
    <property type="project" value="UniProtKB-KW"/>
</dbReference>
<sequence length="94" mass="10585">MNKSELLSAIASATKLTREQVNSVLNKYGEIVADQLIKEKEFTVLDLGKMVVSPRAERKAFNPTTREPIVIPATVVPRFKFSRKIKQRVAEEGK</sequence>
<dbReference type="SMART" id="SM00411">
    <property type="entry name" value="BHL"/>
    <property type="match status" value="1"/>
</dbReference>
<dbReference type="EMBL" id="QKVO01000004">
    <property type="protein sequence ID" value="RAO95094.1"/>
    <property type="molecule type" value="Genomic_DNA"/>
</dbReference>
<dbReference type="InterPro" id="IPR010992">
    <property type="entry name" value="IHF-like_DNA-bd_dom_sf"/>
</dbReference>
<dbReference type="Gene3D" id="4.10.520.10">
    <property type="entry name" value="IHF-like DNA-binding proteins"/>
    <property type="match status" value="1"/>
</dbReference>
<organism evidence="10 11">
    <name type="scientific">Mycoplasma wenyonii</name>
    <dbReference type="NCBI Taxonomy" id="65123"/>
    <lineage>
        <taxon>Bacteria</taxon>
        <taxon>Bacillati</taxon>
        <taxon>Mycoplasmatota</taxon>
        <taxon>Mollicutes</taxon>
        <taxon>Mycoplasmataceae</taxon>
        <taxon>Mycoplasma</taxon>
    </lineage>
</organism>
<gene>
    <name evidence="10" type="ORF">DNK47_01660</name>
</gene>
<dbReference type="GO" id="GO:0030527">
    <property type="term" value="F:structural constituent of chromatin"/>
    <property type="evidence" value="ECO:0007669"/>
    <property type="project" value="InterPro"/>
</dbReference>
<dbReference type="OrthoDB" id="399230at2"/>
<dbReference type="GO" id="GO:0006260">
    <property type="term" value="P:DNA replication"/>
    <property type="evidence" value="ECO:0007669"/>
    <property type="project" value="UniProtKB-KW"/>
</dbReference>
<name>A0A328PL28_9MOLU</name>
<comment type="subcellular location">
    <subcellularLocation>
        <location evidence="1">Virion</location>
    </subcellularLocation>
</comment>
<evidence type="ECO:0000256" key="7">
    <source>
        <dbReference type="ARBA" id="ARBA00033227"/>
    </source>
</evidence>
<accession>A0A328PL28</accession>